<evidence type="ECO:0000256" key="1">
    <source>
        <dbReference type="SAM" id="MobiDB-lite"/>
    </source>
</evidence>
<dbReference type="SUPFAM" id="SSF69318">
    <property type="entry name" value="Integrin alpha N-terminal domain"/>
    <property type="match status" value="1"/>
</dbReference>
<protein>
    <submittedName>
        <fullName evidence="2">VCBS repeat-containing protein</fullName>
    </submittedName>
</protein>
<feature type="compositionally biased region" description="Gly residues" evidence="1">
    <location>
        <begin position="476"/>
        <end position="486"/>
    </location>
</feature>
<organism evidence="2 3">
    <name type="scientific">Actinomadura fibrosa</name>
    <dbReference type="NCBI Taxonomy" id="111802"/>
    <lineage>
        <taxon>Bacteria</taxon>
        <taxon>Bacillati</taxon>
        <taxon>Actinomycetota</taxon>
        <taxon>Actinomycetes</taxon>
        <taxon>Streptosporangiales</taxon>
        <taxon>Thermomonosporaceae</taxon>
        <taxon>Actinomadura</taxon>
    </lineage>
</organism>
<proteinExistence type="predicted"/>
<evidence type="ECO:0000313" key="3">
    <source>
        <dbReference type="Proteomes" id="UP001597063"/>
    </source>
</evidence>
<dbReference type="Proteomes" id="UP001597063">
    <property type="component" value="Unassembled WGS sequence"/>
</dbReference>
<name>A0ABW2XV02_9ACTN</name>
<comment type="caution">
    <text evidence="2">The sequence shown here is derived from an EMBL/GenBank/DDBJ whole genome shotgun (WGS) entry which is preliminary data.</text>
</comment>
<gene>
    <name evidence="2" type="ORF">ACFQZM_26675</name>
</gene>
<dbReference type="EMBL" id="JBHTGP010000013">
    <property type="protein sequence ID" value="MFD0688106.1"/>
    <property type="molecule type" value="Genomic_DNA"/>
</dbReference>
<dbReference type="RefSeq" id="WP_131759120.1">
    <property type="nucleotide sequence ID" value="NZ_CAACUY010000068.1"/>
</dbReference>
<dbReference type="SUPFAM" id="SSF89372">
    <property type="entry name" value="Fucose-specific lectin"/>
    <property type="match status" value="1"/>
</dbReference>
<reference evidence="3" key="1">
    <citation type="journal article" date="2019" name="Int. J. Syst. Evol. Microbiol.">
        <title>The Global Catalogue of Microorganisms (GCM) 10K type strain sequencing project: providing services to taxonomists for standard genome sequencing and annotation.</title>
        <authorList>
            <consortium name="The Broad Institute Genomics Platform"/>
            <consortium name="The Broad Institute Genome Sequencing Center for Infectious Disease"/>
            <person name="Wu L."/>
            <person name="Ma J."/>
        </authorList>
    </citation>
    <scope>NUCLEOTIDE SEQUENCE [LARGE SCALE GENOMIC DNA]</scope>
    <source>
        <strain evidence="3">JCM 9371</strain>
    </source>
</reference>
<dbReference type="Gene3D" id="2.120.10.70">
    <property type="entry name" value="Fucose-specific lectin"/>
    <property type="match status" value="1"/>
</dbReference>
<keyword evidence="3" id="KW-1185">Reference proteome</keyword>
<sequence>MAAGLRFLPWVRDGLARAVTGADPLSGALPRLRGEIPLHVGFTADDGRVVPADATAAIHGPGDVTGLDDRQVIRSFPAPGTDGAEDTLFAAVEFDRPDLPWAFTPAEADAQGRLRPWLVLVAVPAEDGEINEPAGALPTLTCAVRELPPLSESWAWAHAQVLLTEEGGDVADVLRDHPERTLSRLVCPRRLQAGTRYHAAVVPAFEAGRVAGTGGRPAQTGALVPAWGPGSPKPTQQDVVVLPAYHHWSFTTGPEGDFESLVRRLRARPLPPEVGKRPVDISAPGGGLPPTEPAGREGTSVLGFEGALSSPVMEPTVWDEGVRASWREVIEELLQDTDEWLTPPLYGAVHTAEVDLPANEPKWLRELNLDPRYRAAAALGTEIVQRHQEDLAAAAWEAAAAVRDMSEVLLKGQAARDVSAALHAKRLDPEQPGGALTDAQLLAVTGPVLGEIEAPDASAARTGAGIGPKGPDGLKGDGPVGGDVEGGPSVGDELAGNAGLRAATSVPMRRLLRPRGPLASRAGTVPAPVERLATGETAVPPADVPAGGTPFTKVAGRLLGSVDEASIRAAMADPWWNTTRAGVAAATAPAEDSAPVVVSAAVSASGPAVVPDDRPRTLASEGGDMVQGRFFVATDDGHLFERRLVEGGWLWLDHGMPPSGQPVRSAGAAIRTGGAPQVLVRTADGRLWERYWDAPSAGFLWADRGAPPGGARTDPHAGGTSVYVLGGDNGLHALDWDYQARTWTWRALGRPSFPSPKEVLIGPISSRNRDFVYVTTNLGGLHACVRQVSTTPEWINLNVGENPTPLVNGNLAAPWPDYEHLTGMAYASRDGNFILTRGDLRPASNYWEPYNGTSVVSVARQAGVDFYGRPTISMLVVPDANPNDVVMCRLEHAGGDTWNWSNARLRPPGGLSLRQPGPVLPREGRDSELFAVTADGRLASVDHNNLWTDHGFPRDVRGAGGPADVPVPDKRWASRVGLFSSLIVADFAKEGGAGRVRHRVAHGFDADGRIGGFSGARTGPNLGGIDVEVMAVTAGRITPSGPQVMVVLGDELGHVTYQLGLDLDTEGVPARWSAPRRLHDPLGAPAQGADIALADIDGDGRAELVFVYTANGRICYRIGWRLSDDGVVTGGWSDTVTLPYTFASFGDVAVDVADVTQDLRPDLVVFLSGTDTAGKPFAGYGIGRTLNRRGVVLGGWSGLVPVPQDREAGWGHGAGIVVADFSGTRRPDLLVYRVGSAGGGNDAAYRIGFDLGADGTATGWTEARTVERLPGASVRGGGVALADLRPSLVADRAAMGDDFMKAALKHQQYLAPAQALARNERGAEVPVDATAAAVREQLRPEATVPRKVLDGLRLGDGPLAAAIPDTGDPLRRLLAGVRFNVPAYELLRGLSQENVVPGLPEVAPETLTALAANPRFIEAFLVGLNHEMSREMLWRGFPADPRNTWFPQFWDVRNAASAGAPLTDIPPFTDPVWRNGPLGSHLTAVGAPGERSLILVIRGEAMRRYPSTVVTMRAATWKDGRRDCTGPDVLPTFHAWLNPDLLLFGFPLTADEARGDADPGKNRPGHFFVLREQPTATRFGVDDPPEDWVPGTPWAGAHWDDLHWGHLPADALFLSPYAPGFGGEPLDGAVFGRNAADMARVALQRPALVARHASDLLPPDPSPDGLAEPTALAGAASGALIVPAATGPIGARS</sequence>
<accession>A0ABW2XV02</accession>
<feature type="region of interest" description="Disordered" evidence="1">
    <location>
        <begin position="273"/>
        <end position="295"/>
    </location>
</feature>
<feature type="region of interest" description="Disordered" evidence="1">
    <location>
        <begin position="462"/>
        <end position="486"/>
    </location>
</feature>
<dbReference type="InterPro" id="IPR028994">
    <property type="entry name" value="Integrin_alpha_N"/>
</dbReference>
<evidence type="ECO:0000313" key="2">
    <source>
        <dbReference type="EMBL" id="MFD0688106.1"/>
    </source>
</evidence>